<evidence type="ECO:0000313" key="6">
    <source>
        <dbReference type="Proteomes" id="UP000652761"/>
    </source>
</evidence>
<comment type="caution">
    <text evidence="5">The sequence shown here is derived from an EMBL/GenBank/DDBJ whole genome shotgun (WGS) entry which is preliminary data.</text>
</comment>
<organism evidence="5 6">
    <name type="scientific">Colocasia esculenta</name>
    <name type="common">Wild taro</name>
    <name type="synonym">Arum esculentum</name>
    <dbReference type="NCBI Taxonomy" id="4460"/>
    <lineage>
        <taxon>Eukaryota</taxon>
        <taxon>Viridiplantae</taxon>
        <taxon>Streptophyta</taxon>
        <taxon>Embryophyta</taxon>
        <taxon>Tracheophyta</taxon>
        <taxon>Spermatophyta</taxon>
        <taxon>Magnoliopsida</taxon>
        <taxon>Liliopsida</taxon>
        <taxon>Araceae</taxon>
        <taxon>Aroideae</taxon>
        <taxon>Colocasieae</taxon>
        <taxon>Colocasia</taxon>
    </lineage>
</organism>
<gene>
    <name evidence="5" type="ORF">Taro_048959</name>
</gene>
<evidence type="ECO:0000256" key="3">
    <source>
        <dbReference type="ARBA" id="ARBA00023274"/>
    </source>
</evidence>
<evidence type="ECO:0000259" key="4">
    <source>
        <dbReference type="Pfam" id="PF01778"/>
    </source>
</evidence>
<sequence>MNLTAASGAIKIQGQRPPMVSLTWFPRSWGGFWFVRSSPKKAMEIKSSGEGYLFDLAEEGFIARRAASESHTFPLFVMASIPGDLIWEIVKRNNAFLVKEFGNGTAMVQFRKKKNNLYNVNSIKHSRLANKNTISIQPGEKDLSVVLATTKIKKHSKPAKLFHRSVMKKEFRKMAKAVVN</sequence>
<keyword evidence="6" id="KW-1185">Reference proteome</keyword>
<protein>
    <recommendedName>
        <fullName evidence="4">Ribosomal eL28/Mak16 domain-containing protein</fullName>
    </recommendedName>
</protein>
<dbReference type="Pfam" id="PF01778">
    <property type="entry name" value="Ribosomal_L28e"/>
    <property type="match status" value="1"/>
</dbReference>
<dbReference type="EMBL" id="NMUH01006787">
    <property type="protein sequence ID" value="MQM16003.1"/>
    <property type="molecule type" value="Genomic_DNA"/>
</dbReference>
<name>A0A843X9L2_COLES</name>
<comment type="similarity">
    <text evidence="1">Belongs to the eukaryotic ribosomal protein eL28 family.</text>
</comment>
<evidence type="ECO:0000256" key="2">
    <source>
        <dbReference type="ARBA" id="ARBA00022980"/>
    </source>
</evidence>
<dbReference type="Proteomes" id="UP000652761">
    <property type="component" value="Unassembled WGS sequence"/>
</dbReference>
<evidence type="ECO:0000256" key="1">
    <source>
        <dbReference type="ARBA" id="ARBA00007926"/>
    </source>
</evidence>
<reference evidence="5" key="1">
    <citation type="submission" date="2017-07" db="EMBL/GenBank/DDBJ databases">
        <title>Taro Niue Genome Assembly and Annotation.</title>
        <authorList>
            <person name="Atibalentja N."/>
            <person name="Keating K."/>
            <person name="Fields C.J."/>
        </authorList>
    </citation>
    <scope>NUCLEOTIDE SEQUENCE</scope>
    <source>
        <strain evidence="5">Niue_2</strain>
        <tissue evidence="5">Leaf</tissue>
    </source>
</reference>
<keyword evidence="3" id="KW-0687">Ribonucleoprotein</keyword>
<dbReference type="GO" id="GO:0006412">
    <property type="term" value="P:translation"/>
    <property type="evidence" value="ECO:0007669"/>
    <property type="project" value="InterPro"/>
</dbReference>
<dbReference type="PANTHER" id="PTHR10544">
    <property type="entry name" value="60S RIBOSOMAL PROTEIN L28"/>
    <property type="match status" value="1"/>
</dbReference>
<feature type="domain" description="Ribosomal eL28/Mak16" evidence="4">
    <location>
        <begin position="85"/>
        <end position="179"/>
    </location>
</feature>
<accession>A0A843X9L2</accession>
<dbReference type="Gene3D" id="3.30.390.110">
    <property type="match status" value="1"/>
</dbReference>
<proteinExistence type="inferred from homology"/>
<evidence type="ECO:0000313" key="5">
    <source>
        <dbReference type="EMBL" id="MQM16003.1"/>
    </source>
</evidence>
<dbReference type="InterPro" id="IPR029004">
    <property type="entry name" value="Ribosomal_eL28/Mak16"/>
</dbReference>
<dbReference type="GO" id="GO:0005840">
    <property type="term" value="C:ribosome"/>
    <property type="evidence" value="ECO:0007669"/>
    <property type="project" value="UniProtKB-KW"/>
</dbReference>
<keyword evidence="2" id="KW-0689">Ribosomal protein</keyword>
<dbReference type="OrthoDB" id="338850at2759"/>
<dbReference type="GO" id="GO:1990904">
    <property type="term" value="C:ribonucleoprotein complex"/>
    <property type="evidence" value="ECO:0007669"/>
    <property type="project" value="UniProtKB-KW"/>
</dbReference>
<dbReference type="GO" id="GO:0003735">
    <property type="term" value="F:structural constituent of ribosome"/>
    <property type="evidence" value="ECO:0007669"/>
    <property type="project" value="InterPro"/>
</dbReference>
<dbReference type="AlphaFoldDB" id="A0A843X9L2"/>
<dbReference type="InterPro" id="IPR002672">
    <property type="entry name" value="Ribosomal_eL28"/>
</dbReference>